<dbReference type="InterPro" id="IPR058323">
    <property type="entry name" value="DUF8010"/>
</dbReference>
<name>A0ABP7CRQ5_9MICC</name>
<sequence>MQRLQHLVFSDTDTMADLRTLLGRARTVQDGEVALVARGQALAVYVPALVPDGLGSGTPTVLGMRALRLAEPAEGTWVFPLGAVTDRLARMSPLDTSLQLPPAETPASWAGVLAPISGWEEQGEFDAEALRAVAESGIRAVAEALPENAGRPVVASVRARVWAGPCALQPVPELPAGAAFAAQTLGFLPPAGAVKVLRNGPWRRLSTAAGQVLVRQGATL</sequence>
<dbReference type="Pfam" id="PF26572">
    <property type="entry name" value="DUF8185"/>
    <property type="match status" value="1"/>
</dbReference>
<proteinExistence type="predicted"/>
<protein>
    <submittedName>
        <fullName evidence="3">Uncharacterized protein</fullName>
    </submittedName>
</protein>
<dbReference type="RefSeq" id="WP_344879458.1">
    <property type="nucleotide sequence ID" value="NZ_BAABCJ010000001.1"/>
</dbReference>
<feature type="domain" description="DUF8010" evidence="1">
    <location>
        <begin position="5"/>
        <end position="110"/>
    </location>
</feature>
<feature type="domain" description="DUF8185" evidence="2">
    <location>
        <begin position="115"/>
        <end position="218"/>
    </location>
</feature>
<dbReference type="EMBL" id="BAABCJ010000001">
    <property type="protein sequence ID" value="GAA3695087.1"/>
    <property type="molecule type" value="Genomic_DNA"/>
</dbReference>
<comment type="caution">
    <text evidence="3">The sequence shown here is derived from an EMBL/GenBank/DDBJ whole genome shotgun (WGS) entry which is preliminary data.</text>
</comment>
<keyword evidence="4" id="KW-1185">Reference proteome</keyword>
<evidence type="ECO:0000259" key="1">
    <source>
        <dbReference type="Pfam" id="PF26035"/>
    </source>
</evidence>
<dbReference type="Pfam" id="PF26035">
    <property type="entry name" value="DUF8010"/>
    <property type="match status" value="1"/>
</dbReference>
<dbReference type="Proteomes" id="UP001501536">
    <property type="component" value="Unassembled WGS sequence"/>
</dbReference>
<evidence type="ECO:0000313" key="3">
    <source>
        <dbReference type="EMBL" id="GAA3695087.1"/>
    </source>
</evidence>
<dbReference type="InterPro" id="IPR058498">
    <property type="entry name" value="DUF8185"/>
</dbReference>
<gene>
    <name evidence="3" type="ORF">GCM10022377_04970</name>
</gene>
<accession>A0ABP7CRQ5</accession>
<organism evidence="3 4">
    <name type="scientific">Zhihengliuella alba</name>
    <dbReference type="NCBI Taxonomy" id="547018"/>
    <lineage>
        <taxon>Bacteria</taxon>
        <taxon>Bacillati</taxon>
        <taxon>Actinomycetota</taxon>
        <taxon>Actinomycetes</taxon>
        <taxon>Micrococcales</taxon>
        <taxon>Micrococcaceae</taxon>
        <taxon>Zhihengliuella</taxon>
    </lineage>
</organism>
<evidence type="ECO:0000259" key="2">
    <source>
        <dbReference type="Pfam" id="PF26572"/>
    </source>
</evidence>
<evidence type="ECO:0000313" key="4">
    <source>
        <dbReference type="Proteomes" id="UP001501536"/>
    </source>
</evidence>
<reference evidence="4" key="1">
    <citation type="journal article" date="2019" name="Int. J. Syst. Evol. Microbiol.">
        <title>The Global Catalogue of Microorganisms (GCM) 10K type strain sequencing project: providing services to taxonomists for standard genome sequencing and annotation.</title>
        <authorList>
            <consortium name="The Broad Institute Genomics Platform"/>
            <consortium name="The Broad Institute Genome Sequencing Center for Infectious Disease"/>
            <person name="Wu L."/>
            <person name="Ma J."/>
        </authorList>
    </citation>
    <scope>NUCLEOTIDE SEQUENCE [LARGE SCALE GENOMIC DNA]</scope>
    <source>
        <strain evidence="4">JCM 16961</strain>
    </source>
</reference>